<evidence type="ECO:0000313" key="4">
    <source>
        <dbReference type="Proteomes" id="UP000308549"/>
    </source>
</evidence>
<gene>
    <name evidence="3" type="ORF">B0A50_07913</name>
</gene>
<comment type="caution">
    <text evidence="3">The sequence shown here is derived from an EMBL/GenBank/DDBJ whole genome shotgun (WGS) entry which is preliminary data.</text>
</comment>
<organism evidence="3 4">
    <name type="scientific">Salinomyces thailandicus</name>
    <dbReference type="NCBI Taxonomy" id="706561"/>
    <lineage>
        <taxon>Eukaryota</taxon>
        <taxon>Fungi</taxon>
        <taxon>Dikarya</taxon>
        <taxon>Ascomycota</taxon>
        <taxon>Pezizomycotina</taxon>
        <taxon>Dothideomycetes</taxon>
        <taxon>Dothideomycetidae</taxon>
        <taxon>Mycosphaerellales</taxon>
        <taxon>Teratosphaeriaceae</taxon>
        <taxon>Salinomyces</taxon>
    </lineage>
</organism>
<keyword evidence="2" id="KW-1133">Transmembrane helix</keyword>
<dbReference type="Proteomes" id="UP000308549">
    <property type="component" value="Unassembled WGS sequence"/>
</dbReference>
<proteinExistence type="predicted"/>
<dbReference type="PANTHER" id="PTHR38421:SF1">
    <property type="entry name" value="TRANSMEMBRANE PROTEIN"/>
    <property type="match status" value="1"/>
</dbReference>
<keyword evidence="4" id="KW-1185">Reference proteome</keyword>
<feature type="region of interest" description="Disordered" evidence="1">
    <location>
        <begin position="304"/>
        <end position="323"/>
    </location>
</feature>
<reference evidence="3 4" key="1">
    <citation type="submission" date="2017-03" db="EMBL/GenBank/DDBJ databases">
        <title>Genomes of endolithic fungi from Antarctica.</title>
        <authorList>
            <person name="Coleine C."/>
            <person name="Masonjones S."/>
            <person name="Stajich J.E."/>
        </authorList>
    </citation>
    <scope>NUCLEOTIDE SEQUENCE [LARGE SCALE GENOMIC DNA]</scope>
    <source>
        <strain evidence="3 4">CCFEE 6315</strain>
    </source>
</reference>
<name>A0A4U0TKT3_9PEZI</name>
<keyword evidence="2" id="KW-0472">Membrane</keyword>
<protein>
    <recommendedName>
        <fullName evidence="5">Transmembrane protein UsgS</fullName>
    </recommendedName>
</protein>
<evidence type="ECO:0000256" key="1">
    <source>
        <dbReference type="SAM" id="MobiDB-lite"/>
    </source>
</evidence>
<sequence>MSNRHLFGAFEPNAILRGAQLTLVGANRALQNPKLFTSEHYKQALIAVAAGLAIRLLVAIPTLGTRLLIRFIGLFTDLQDATWDEDVIEGIEFIEHSVLQVPFFLMSFLRYLTPTMDNMFMTSLDWVDRTYFQKHKGEDPNELRATYYPNLKMYEDFEEVKTKQRKEPWEAAFAFLKRFGRKAALSLGIYLASFLPLMRELLEPYFSRIHYSPAQKRLWFKDREGVLYGFALAFFMLIKIPLLGVLVYGIAEASTAYLITKITQPPPPPQQADDFKEKDVRWENKHEFLDLPLDALDKVNMKVRGKGEKSSSESSISTGRQFS</sequence>
<dbReference type="OrthoDB" id="10041630at2759"/>
<dbReference type="PANTHER" id="PTHR38421">
    <property type="entry name" value="TRANSMEMBRANE PROTEIN USGS"/>
    <property type="match status" value="1"/>
</dbReference>
<dbReference type="AlphaFoldDB" id="A0A4U0TKT3"/>
<feature type="transmembrane region" description="Helical" evidence="2">
    <location>
        <begin position="226"/>
        <end position="251"/>
    </location>
</feature>
<keyword evidence="2" id="KW-0812">Transmembrane</keyword>
<evidence type="ECO:0000256" key="2">
    <source>
        <dbReference type="SAM" id="Phobius"/>
    </source>
</evidence>
<dbReference type="EMBL" id="NAJL01000075">
    <property type="protein sequence ID" value="TKA22407.1"/>
    <property type="molecule type" value="Genomic_DNA"/>
</dbReference>
<evidence type="ECO:0008006" key="5">
    <source>
        <dbReference type="Google" id="ProtNLM"/>
    </source>
</evidence>
<evidence type="ECO:0000313" key="3">
    <source>
        <dbReference type="EMBL" id="TKA22407.1"/>
    </source>
</evidence>
<accession>A0A4U0TKT3</accession>